<gene>
    <name evidence="9" type="primary">pckG</name>
    <name evidence="12" type="ORF">NDR89_10005</name>
</gene>
<keyword evidence="5 9" id="KW-0210">Decarboxylase</keyword>
<dbReference type="SUPFAM" id="SSF68923">
    <property type="entry name" value="PEP carboxykinase N-terminal domain"/>
    <property type="match status" value="1"/>
</dbReference>
<proteinExistence type="inferred from homology"/>
<feature type="binding site" evidence="9">
    <location>
        <position position="275"/>
    </location>
    <ligand>
        <name>substrate</name>
    </ligand>
</feature>
<dbReference type="InterPro" id="IPR018091">
    <property type="entry name" value="PEP_carboxykin_GTP_CS"/>
</dbReference>
<keyword evidence="13" id="KW-1185">Reference proteome</keyword>
<dbReference type="PANTHER" id="PTHR11561">
    <property type="entry name" value="PHOSPHOENOLPYRUVATE CARBOXYKINASE"/>
    <property type="match status" value="1"/>
</dbReference>
<comment type="catalytic activity">
    <reaction evidence="9">
        <text>oxaloacetate + GTP = phosphoenolpyruvate + GDP + CO2</text>
        <dbReference type="Rhea" id="RHEA:10388"/>
        <dbReference type="ChEBI" id="CHEBI:16452"/>
        <dbReference type="ChEBI" id="CHEBI:16526"/>
        <dbReference type="ChEBI" id="CHEBI:37565"/>
        <dbReference type="ChEBI" id="CHEBI:58189"/>
        <dbReference type="ChEBI" id="CHEBI:58702"/>
        <dbReference type="EC" id="4.1.1.32"/>
    </reaction>
</comment>
<dbReference type="PROSITE" id="PS00505">
    <property type="entry name" value="PEPCK_GTP"/>
    <property type="match status" value="1"/>
</dbReference>
<feature type="binding site" evidence="9">
    <location>
        <position position="253"/>
    </location>
    <ligand>
        <name>Mn(2+)</name>
        <dbReference type="ChEBI" id="CHEBI:29035"/>
    </ligand>
</feature>
<protein>
    <recommendedName>
        <fullName evidence="9">Phosphoenolpyruvate carboxykinase [GTP]</fullName>
        <shortName evidence="9">PEP carboxykinase</shortName>
        <shortName evidence="9">PEPCK</shortName>
        <ecNumber evidence="9">4.1.1.32</ecNumber>
    </recommendedName>
    <alternativeName>
        <fullName evidence="9">GTP-dependent phosphoenolpyruvate carboxykinase</fullName>
        <shortName evidence="9">GTP-PEPCK</shortName>
    </alternativeName>
</protein>
<organism evidence="12 13">
    <name type="scientific">Cupriavidus gilardii</name>
    <dbReference type="NCBI Taxonomy" id="82541"/>
    <lineage>
        <taxon>Bacteria</taxon>
        <taxon>Pseudomonadati</taxon>
        <taxon>Pseudomonadota</taxon>
        <taxon>Betaproteobacteria</taxon>
        <taxon>Burkholderiales</taxon>
        <taxon>Burkholderiaceae</taxon>
        <taxon>Cupriavidus</taxon>
    </lineage>
</organism>
<evidence type="ECO:0000256" key="2">
    <source>
        <dbReference type="ARBA" id="ARBA00022432"/>
    </source>
</evidence>
<keyword evidence="3 9" id="KW-0479">Metal-binding</keyword>
<comment type="function">
    <text evidence="9">Catalyzes the conversion of oxaloacetate (OAA) to phosphoenolpyruvate (PEP), the rate-limiting step in the metabolic pathway that produces glucose from lactate and other precursors derived from the citric acid cycle.</text>
</comment>
<feature type="binding site" evidence="9">
    <location>
        <position position="398"/>
    </location>
    <ligand>
        <name>GTP</name>
        <dbReference type="ChEBI" id="CHEBI:37565"/>
    </ligand>
</feature>
<dbReference type="RefSeq" id="WP_252253233.1">
    <property type="nucleotide sequence ID" value="NZ_CP098736.1"/>
</dbReference>
<evidence type="ECO:0000313" key="12">
    <source>
        <dbReference type="EMBL" id="USE80140.1"/>
    </source>
</evidence>
<evidence type="ECO:0000313" key="13">
    <source>
        <dbReference type="Proteomes" id="UP001056648"/>
    </source>
</evidence>
<dbReference type="PANTHER" id="PTHR11561:SF0">
    <property type="entry name" value="PHOSPHOENOLPYRUVATE CARBOXYKINASE [GTP]-RELATED"/>
    <property type="match status" value="1"/>
</dbReference>
<evidence type="ECO:0000259" key="11">
    <source>
        <dbReference type="Pfam" id="PF17297"/>
    </source>
</evidence>
<feature type="active site" evidence="9">
    <location>
        <position position="277"/>
    </location>
</feature>
<name>A0ABY4VS61_9BURK</name>
<dbReference type="InterPro" id="IPR008209">
    <property type="entry name" value="PEP_carboxykinase_GTP"/>
</dbReference>
<dbReference type="Proteomes" id="UP001056648">
    <property type="component" value="Chromosome 2"/>
</dbReference>
<dbReference type="CDD" id="cd00819">
    <property type="entry name" value="PEPCK_GTP"/>
    <property type="match status" value="1"/>
</dbReference>
<feature type="binding site" evidence="9">
    <location>
        <position position="85"/>
    </location>
    <ligand>
        <name>substrate</name>
    </ligand>
</feature>
<comment type="similarity">
    <text evidence="1 9">Belongs to the phosphoenolpyruvate carboxykinase [GTP] family.</text>
</comment>
<dbReference type="InterPro" id="IPR035078">
    <property type="entry name" value="PEP_carboxykinase_GTP_N"/>
</dbReference>
<keyword evidence="4 9" id="KW-0547">Nucleotide-binding</keyword>
<comment type="cofactor">
    <cofactor evidence="9">
        <name>Mn(2+)</name>
        <dbReference type="ChEBI" id="CHEBI:29035"/>
    </cofactor>
    <text evidence="9">Binds 1 Mn(2+) ion per subunit.</text>
</comment>
<feature type="binding site" evidence="9">
    <location>
        <begin position="276"/>
        <end position="281"/>
    </location>
    <ligand>
        <name>GTP</name>
        <dbReference type="ChEBI" id="CHEBI:37565"/>
    </ligand>
</feature>
<dbReference type="EMBL" id="CP098736">
    <property type="protein sequence ID" value="USE80140.1"/>
    <property type="molecule type" value="Genomic_DNA"/>
</dbReference>
<dbReference type="HAMAP" id="MF_00452">
    <property type="entry name" value="PEPCK_GTP"/>
    <property type="match status" value="1"/>
</dbReference>
<evidence type="ECO:0000259" key="10">
    <source>
        <dbReference type="Pfam" id="PF00821"/>
    </source>
</evidence>
<feature type="binding site" evidence="9">
    <location>
        <position position="233"/>
    </location>
    <ligand>
        <name>Mn(2+)</name>
        <dbReference type="ChEBI" id="CHEBI:29035"/>
    </ligand>
</feature>
<keyword evidence="6 9" id="KW-0342">GTP-binding</keyword>
<dbReference type="Pfam" id="PF00821">
    <property type="entry name" value="PEPCK_GTP"/>
    <property type="match status" value="1"/>
</dbReference>
<dbReference type="InterPro" id="IPR008210">
    <property type="entry name" value="PEP_carboxykinase_N"/>
</dbReference>
<comment type="pathway">
    <text evidence="9">Carbohydrate biosynthesis; gluconeogenesis.</text>
</comment>
<keyword evidence="2 9" id="KW-0312">Gluconeogenesis</keyword>
<dbReference type="Gene3D" id="2.170.8.10">
    <property type="entry name" value="Phosphoenolpyruvate Carboxykinase, domain 2"/>
    <property type="match status" value="1"/>
</dbReference>
<dbReference type="GO" id="GO:0004613">
    <property type="term" value="F:phosphoenolpyruvate carboxykinase (GTP) activity"/>
    <property type="evidence" value="ECO:0007669"/>
    <property type="project" value="UniProtKB-EC"/>
</dbReference>
<keyword evidence="8 9" id="KW-0456">Lyase</keyword>
<evidence type="ECO:0000256" key="9">
    <source>
        <dbReference type="HAMAP-Rule" id="MF_00452"/>
    </source>
</evidence>
<dbReference type="InterPro" id="IPR035077">
    <property type="entry name" value="PEP_carboxykinase_GTP_C"/>
</dbReference>
<dbReference type="PIRSF" id="PIRSF001348">
    <property type="entry name" value="PEP_carboxykinase_GTP"/>
    <property type="match status" value="1"/>
</dbReference>
<dbReference type="Pfam" id="PF17297">
    <property type="entry name" value="PEPCK_N"/>
    <property type="match status" value="1"/>
</dbReference>
<feature type="binding site" evidence="9">
    <location>
        <position position="429"/>
    </location>
    <ligand>
        <name>GTP</name>
        <dbReference type="ChEBI" id="CHEBI:37565"/>
    </ligand>
</feature>
<dbReference type="NCBIfam" id="NF003253">
    <property type="entry name" value="PRK04210.1"/>
    <property type="match status" value="1"/>
</dbReference>
<comment type="subunit">
    <text evidence="9">Monomer.</text>
</comment>
<keyword evidence="7 9" id="KW-0464">Manganese</keyword>
<dbReference type="Gene3D" id="3.40.449.10">
    <property type="entry name" value="Phosphoenolpyruvate Carboxykinase, domain 1"/>
    <property type="match status" value="1"/>
</dbReference>
<evidence type="ECO:0000256" key="1">
    <source>
        <dbReference type="ARBA" id="ARBA00005796"/>
    </source>
</evidence>
<feature type="binding site" evidence="9">
    <location>
        <begin position="224"/>
        <end position="226"/>
    </location>
    <ligand>
        <name>substrate</name>
    </ligand>
</feature>
<dbReference type="InterPro" id="IPR013035">
    <property type="entry name" value="PEP_carboxykinase_C"/>
</dbReference>
<dbReference type="SUPFAM" id="SSF53795">
    <property type="entry name" value="PEP carboxykinase-like"/>
    <property type="match status" value="1"/>
</dbReference>
<reference evidence="12" key="1">
    <citation type="submission" date="2022-06" db="EMBL/GenBank/DDBJ databases">
        <title>Complete genome sequence and characterization of Cupriavidus gilardii QJ1 isolated from contaminating cells.</title>
        <authorList>
            <person name="Qi J."/>
        </authorList>
    </citation>
    <scope>NUCLEOTIDE SEQUENCE</scope>
    <source>
        <strain evidence="12">QJ1</strain>
    </source>
</reference>
<feature type="domain" description="Phosphoenolpyruvate carboxykinase C-terminal P-loop" evidence="10">
    <location>
        <begin position="249"/>
        <end position="614"/>
    </location>
</feature>
<feature type="domain" description="Phosphoenolpyruvate carboxykinase GTP-utilising N-terminal" evidence="11">
    <location>
        <begin position="26"/>
        <end position="245"/>
    </location>
</feature>
<keyword evidence="9" id="KW-0963">Cytoplasm</keyword>
<feature type="binding site" evidence="9">
    <location>
        <begin position="396"/>
        <end position="398"/>
    </location>
    <ligand>
        <name>substrate</name>
    </ligand>
</feature>
<feature type="binding site" evidence="9">
    <location>
        <begin position="526"/>
        <end position="529"/>
    </location>
    <ligand>
        <name>GTP</name>
        <dbReference type="ChEBI" id="CHEBI:37565"/>
    </ligand>
</feature>
<feature type="binding site" evidence="9">
    <location>
        <position position="302"/>
    </location>
    <ligand>
        <name>Mn(2+)</name>
        <dbReference type="ChEBI" id="CHEBI:29035"/>
    </ligand>
</feature>
<accession>A0ABY4VS61</accession>
<sequence>MNHPTMQGTPALNVPAWVKHQKLVAWVAEIAALTKPDSIYWCDGSQEEYDRLCEQMVAAGTMKRLNPAKRKNSFLALSDPSDVARVEDRTFICSQQQEDAGPTNNWMPPAEMRQTLNGLFDGCMRGRTLYVVPFSMGPLGSPIAHIGVELSDSPYVAVNMRIMTRMGRAVYDVLGADGEFVPCVHTVGKPLAAGEKDVPWPCNPTKYIVHFPETREIWSFGSGYGGNALLGKKCFALRIASTMGRDEGWLAEHMLILGVTSPEGKKYHVAAAFPSACGKTNFAMLIPPKGFEGWKVTTIGDDIAWIKPGKDGRLYAINPEAGYFGVAPGTSEKTNFNAMATLKENVIFTNVALTDDGDVWWEGMTREAPAHLIDWQGKDWTPEIAKQTGAKAAHPNARFTAPASQCPSIDANWDNPAGVPIDAFIFGGRRSTTVPLVTEARNWTEGVYMAATMGSETTAAAAGQQGVVRRDPFAMLPFCGYNMSDYFGHWLELGNKLEASGAKLPKIYCVNWFRKDEAGNFVWPGFGENMRVLSWMIDRVEGRGQGTEHVFGTSPRYEDLRWEGLDFSPEQFQKVTSIDRAAWEQELALHEELFTQLKHHLPQALSETKDALARRLAA</sequence>
<evidence type="ECO:0000256" key="4">
    <source>
        <dbReference type="ARBA" id="ARBA00022741"/>
    </source>
</evidence>
<dbReference type="EC" id="4.1.1.32" evidence="9"/>
<evidence type="ECO:0000256" key="8">
    <source>
        <dbReference type="ARBA" id="ARBA00023239"/>
    </source>
</evidence>
<evidence type="ECO:0000256" key="5">
    <source>
        <dbReference type="ARBA" id="ARBA00022793"/>
    </source>
</evidence>
<evidence type="ECO:0000256" key="3">
    <source>
        <dbReference type="ARBA" id="ARBA00022723"/>
    </source>
</evidence>
<dbReference type="Gene3D" id="3.90.228.20">
    <property type="match status" value="1"/>
</dbReference>
<evidence type="ECO:0000256" key="6">
    <source>
        <dbReference type="ARBA" id="ARBA00023134"/>
    </source>
</evidence>
<comment type="subcellular location">
    <subcellularLocation>
        <location evidence="9">Cytoplasm</location>
    </subcellularLocation>
</comment>
<evidence type="ECO:0000256" key="7">
    <source>
        <dbReference type="ARBA" id="ARBA00023211"/>
    </source>
</evidence>